<protein>
    <submittedName>
        <fullName evidence="3">Uncharacterized protein</fullName>
    </submittedName>
</protein>
<feature type="compositionally biased region" description="Polar residues" evidence="1">
    <location>
        <begin position="108"/>
        <end position="120"/>
    </location>
</feature>
<dbReference type="AlphaFoldDB" id="A0A8X6KB85"/>
<evidence type="ECO:0000256" key="1">
    <source>
        <dbReference type="SAM" id="MobiDB-lite"/>
    </source>
</evidence>
<accession>A0A8X6KB85</accession>
<dbReference type="EMBL" id="BMAO01030865">
    <property type="protein sequence ID" value="GFQ70865.1"/>
    <property type="molecule type" value="Genomic_DNA"/>
</dbReference>
<organism evidence="3 4">
    <name type="scientific">Trichonephila clavata</name>
    <name type="common">Joro spider</name>
    <name type="synonym">Nephila clavata</name>
    <dbReference type="NCBI Taxonomy" id="2740835"/>
    <lineage>
        <taxon>Eukaryota</taxon>
        <taxon>Metazoa</taxon>
        <taxon>Ecdysozoa</taxon>
        <taxon>Arthropoda</taxon>
        <taxon>Chelicerata</taxon>
        <taxon>Arachnida</taxon>
        <taxon>Araneae</taxon>
        <taxon>Araneomorphae</taxon>
        <taxon>Entelegynae</taxon>
        <taxon>Araneoidea</taxon>
        <taxon>Nephilidae</taxon>
        <taxon>Trichonephila</taxon>
    </lineage>
</organism>
<keyword evidence="2" id="KW-0812">Transmembrane</keyword>
<name>A0A8X6KB85_TRICU</name>
<keyword evidence="2" id="KW-1133">Transmembrane helix</keyword>
<comment type="caution">
    <text evidence="3">The sequence shown here is derived from an EMBL/GenBank/DDBJ whole genome shotgun (WGS) entry which is preliminary data.</text>
</comment>
<reference evidence="3" key="1">
    <citation type="submission" date="2020-07" db="EMBL/GenBank/DDBJ databases">
        <title>Multicomponent nature underlies the extraordinary mechanical properties of spider dragline silk.</title>
        <authorList>
            <person name="Kono N."/>
            <person name="Nakamura H."/>
            <person name="Mori M."/>
            <person name="Yoshida Y."/>
            <person name="Ohtoshi R."/>
            <person name="Malay A.D."/>
            <person name="Moran D.A.P."/>
            <person name="Tomita M."/>
            <person name="Numata K."/>
            <person name="Arakawa K."/>
        </authorList>
    </citation>
    <scope>NUCLEOTIDE SEQUENCE</scope>
</reference>
<feature type="region of interest" description="Disordered" evidence="1">
    <location>
        <begin position="108"/>
        <end position="129"/>
    </location>
</feature>
<keyword evidence="2" id="KW-0472">Membrane</keyword>
<proteinExistence type="predicted"/>
<keyword evidence="4" id="KW-1185">Reference proteome</keyword>
<evidence type="ECO:0000313" key="3">
    <source>
        <dbReference type="EMBL" id="GFQ70865.1"/>
    </source>
</evidence>
<gene>
    <name evidence="3" type="ORF">TNCT_168071</name>
</gene>
<feature type="transmembrane region" description="Helical" evidence="2">
    <location>
        <begin position="14"/>
        <end position="33"/>
    </location>
</feature>
<evidence type="ECO:0000256" key="2">
    <source>
        <dbReference type="SAM" id="Phobius"/>
    </source>
</evidence>
<evidence type="ECO:0000313" key="4">
    <source>
        <dbReference type="Proteomes" id="UP000887116"/>
    </source>
</evidence>
<dbReference type="Proteomes" id="UP000887116">
    <property type="component" value="Unassembled WGS sequence"/>
</dbReference>
<sequence>MEQKDNITISLSGMALRFSIIFSALFFCEKLLLTASEPSSRRRWEATTDEDVLMLPRPTSQNISCNENMYSQLTSLELQCSAGRIRMQKPNFNAISCKWGMPSRLCNTSQTDSGRMQQMSHLRKTDNED</sequence>